<organism evidence="3 4">
    <name type="scientific">Granulicella cerasi</name>
    <dbReference type="NCBI Taxonomy" id="741063"/>
    <lineage>
        <taxon>Bacteria</taxon>
        <taxon>Pseudomonadati</taxon>
        <taxon>Acidobacteriota</taxon>
        <taxon>Terriglobia</taxon>
        <taxon>Terriglobales</taxon>
        <taxon>Acidobacteriaceae</taxon>
        <taxon>Granulicella</taxon>
    </lineage>
</organism>
<sequence length="259" mass="29425">MLANGTRISVAMIARNEEKNLPRTLAALQGWVDEIIVVDSGSKDRTPEIVREHGAQHHWNLDFKGHPEQKNIAIAKCTGDWILLLDADEVVTSELAAEIQRELGAQPQFEAYYIPRLNIFMTTWMRHGGLYPDAKLRLFRRGSAVVDESIGPHGTPQYGGNKGLLKSDLQHYGYPDFANYLDHMNEYSSDAVPAMLRKGVKPGAMLVQSWVNPVFSFVKNYIFRGGFLDGYDALIFHVNHAVYVHWKYVKAWDALRRQQ</sequence>
<reference evidence="4" key="1">
    <citation type="journal article" date="2019" name="Int. J. Syst. Evol. Microbiol.">
        <title>The Global Catalogue of Microorganisms (GCM) 10K type strain sequencing project: providing services to taxonomists for standard genome sequencing and annotation.</title>
        <authorList>
            <consortium name="The Broad Institute Genomics Platform"/>
            <consortium name="The Broad Institute Genome Sequencing Center for Infectious Disease"/>
            <person name="Wu L."/>
            <person name="Ma J."/>
        </authorList>
    </citation>
    <scope>NUCLEOTIDE SEQUENCE [LARGE SCALE GENOMIC DNA]</scope>
    <source>
        <strain evidence="4">CGMCC 1.16026</strain>
    </source>
</reference>
<evidence type="ECO:0000259" key="2">
    <source>
        <dbReference type="Pfam" id="PF00535"/>
    </source>
</evidence>
<dbReference type="Pfam" id="PF00535">
    <property type="entry name" value="Glycos_transf_2"/>
    <property type="match status" value="1"/>
</dbReference>
<keyword evidence="3" id="KW-0328">Glycosyltransferase</keyword>
<evidence type="ECO:0000256" key="1">
    <source>
        <dbReference type="ARBA" id="ARBA00038494"/>
    </source>
</evidence>
<dbReference type="Gene3D" id="3.90.550.10">
    <property type="entry name" value="Spore Coat Polysaccharide Biosynthesis Protein SpsA, Chain A"/>
    <property type="match status" value="1"/>
</dbReference>
<proteinExistence type="inferred from homology"/>
<gene>
    <name evidence="3" type="ORF">ACFQBQ_15595</name>
</gene>
<evidence type="ECO:0000313" key="4">
    <source>
        <dbReference type="Proteomes" id="UP001596391"/>
    </source>
</evidence>
<keyword evidence="3" id="KW-0808">Transferase</keyword>
<dbReference type="Proteomes" id="UP001596391">
    <property type="component" value="Unassembled WGS sequence"/>
</dbReference>
<name>A0ABW1ZD01_9BACT</name>
<dbReference type="EC" id="2.4.-.-" evidence="3"/>
<dbReference type="PANTHER" id="PTHR43630:SF2">
    <property type="entry name" value="GLYCOSYLTRANSFERASE"/>
    <property type="match status" value="1"/>
</dbReference>
<dbReference type="CDD" id="cd02511">
    <property type="entry name" value="Beta4Glucosyltransferase"/>
    <property type="match status" value="1"/>
</dbReference>
<feature type="domain" description="Glycosyltransferase 2-like" evidence="2">
    <location>
        <begin position="9"/>
        <end position="117"/>
    </location>
</feature>
<dbReference type="SUPFAM" id="SSF53448">
    <property type="entry name" value="Nucleotide-diphospho-sugar transferases"/>
    <property type="match status" value="1"/>
</dbReference>
<dbReference type="InterPro" id="IPR029044">
    <property type="entry name" value="Nucleotide-diphossugar_trans"/>
</dbReference>
<keyword evidence="4" id="KW-1185">Reference proteome</keyword>
<accession>A0ABW1ZD01</accession>
<comment type="caution">
    <text evidence="3">The sequence shown here is derived from an EMBL/GenBank/DDBJ whole genome shotgun (WGS) entry which is preliminary data.</text>
</comment>
<dbReference type="PANTHER" id="PTHR43630">
    <property type="entry name" value="POLY-BETA-1,6-N-ACETYL-D-GLUCOSAMINE SYNTHASE"/>
    <property type="match status" value="1"/>
</dbReference>
<evidence type="ECO:0000313" key="3">
    <source>
        <dbReference type="EMBL" id="MFC6646974.1"/>
    </source>
</evidence>
<dbReference type="InterPro" id="IPR001173">
    <property type="entry name" value="Glyco_trans_2-like"/>
</dbReference>
<dbReference type="RefSeq" id="WP_263371091.1">
    <property type="nucleotide sequence ID" value="NZ_JAGSYD010000002.1"/>
</dbReference>
<protein>
    <submittedName>
        <fullName evidence="3">Glycosyltransferase family 2 protein</fullName>
        <ecNumber evidence="3">2.4.-.-</ecNumber>
    </submittedName>
</protein>
<comment type="similarity">
    <text evidence="1">Belongs to the glycosyltransferase 2 family. WaaE/KdtX subfamily.</text>
</comment>
<dbReference type="EMBL" id="JBHSWI010000001">
    <property type="protein sequence ID" value="MFC6646974.1"/>
    <property type="molecule type" value="Genomic_DNA"/>
</dbReference>
<dbReference type="GO" id="GO:0016757">
    <property type="term" value="F:glycosyltransferase activity"/>
    <property type="evidence" value="ECO:0007669"/>
    <property type="project" value="UniProtKB-KW"/>
</dbReference>